<feature type="transmembrane region" description="Helical" evidence="21">
    <location>
        <begin position="306"/>
        <end position="325"/>
    </location>
</feature>
<evidence type="ECO:0000256" key="9">
    <source>
        <dbReference type="ARBA" id="ARBA00022984"/>
    </source>
</evidence>
<evidence type="ECO:0000256" key="7">
    <source>
        <dbReference type="ARBA" id="ARBA00022692"/>
    </source>
</evidence>
<evidence type="ECO:0000256" key="21">
    <source>
        <dbReference type="SAM" id="Phobius"/>
    </source>
</evidence>
<keyword evidence="10 21" id="KW-1133">Transmembrane helix</keyword>
<feature type="transmembrane region" description="Helical" evidence="21">
    <location>
        <begin position="196"/>
        <end position="214"/>
    </location>
</feature>
<evidence type="ECO:0000256" key="2">
    <source>
        <dbReference type="ARBA" id="ARBA00004752"/>
    </source>
</evidence>
<dbReference type="InterPro" id="IPR001182">
    <property type="entry name" value="FtsW/RodA"/>
</dbReference>
<feature type="transmembrane region" description="Helical" evidence="21">
    <location>
        <begin position="83"/>
        <end position="104"/>
    </location>
</feature>
<dbReference type="GO" id="GO:0009252">
    <property type="term" value="P:peptidoglycan biosynthetic process"/>
    <property type="evidence" value="ECO:0007669"/>
    <property type="project" value="UniProtKB-KW"/>
</dbReference>
<evidence type="ECO:0000256" key="4">
    <source>
        <dbReference type="ARBA" id="ARBA00022618"/>
    </source>
</evidence>
<feature type="transmembrane region" description="Helical" evidence="21">
    <location>
        <begin position="22"/>
        <end position="45"/>
    </location>
</feature>
<comment type="catalytic activity">
    <reaction evidence="20">
        <text>[GlcNAc-(1-&gt;4)-Mur2Ac(oyl-L-Ala-gamma-D-Glu-L-Lys-D-Ala-D-Ala)](n)-di-trans,octa-cis-undecaprenyl diphosphate + beta-D-GlcNAc-(1-&gt;4)-Mur2Ac(oyl-L-Ala-gamma-D-Glu-L-Lys-D-Ala-D-Ala)-di-trans,octa-cis-undecaprenyl diphosphate = [GlcNAc-(1-&gt;4)-Mur2Ac(oyl-L-Ala-gamma-D-Glu-L-Lys-D-Ala-D-Ala)](n+1)-di-trans,octa-cis-undecaprenyl diphosphate + di-trans,octa-cis-undecaprenyl diphosphate + H(+)</text>
        <dbReference type="Rhea" id="RHEA:23708"/>
        <dbReference type="Rhea" id="RHEA-COMP:9602"/>
        <dbReference type="Rhea" id="RHEA-COMP:9603"/>
        <dbReference type="ChEBI" id="CHEBI:15378"/>
        <dbReference type="ChEBI" id="CHEBI:58405"/>
        <dbReference type="ChEBI" id="CHEBI:60033"/>
        <dbReference type="ChEBI" id="CHEBI:78435"/>
        <dbReference type="EC" id="2.4.99.28"/>
    </reaction>
</comment>
<evidence type="ECO:0000256" key="1">
    <source>
        <dbReference type="ARBA" id="ARBA00004651"/>
    </source>
</evidence>
<protein>
    <recommendedName>
        <fullName evidence="17">Probable peptidoglycan glycosyltransferase FtsW</fullName>
        <ecNumber evidence="19">2.4.99.28</ecNumber>
    </recommendedName>
    <alternativeName>
        <fullName evidence="18">Cell division protein FtsW</fullName>
    </alternativeName>
    <alternativeName>
        <fullName evidence="15">Cell wall polymerase</fullName>
    </alternativeName>
    <alternativeName>
        <fullName evidence="14">Peptidoglycan polymerase</fullName>
    </alternativeName>
</protein>
<keyword evidence="8" id="KW-0133">Cell shape</keyword>
<keyword evidence="12" id="KW-0131">Cell cycle</keyword>
<keyword evidence="6" id="KW-0808">Transferase</keyword>
<evidence type="ECO:0000256" key="19">
    <source>
        <dbReference type="ARBA" id="ARBA00044770"/>
    </source>
</evidence>
<keyword evidence="7 21" id="KW-0812">Transmembrane</keyword>
<gene>
    <name evidence="22" type="primary">ftsW</name>
    <name evidence="22" type="ORF">DI551_10115</name>
</gene>
<comment type="similarity">
    <text evidence="16">Belongs to the SEDS family. FtsW subfamily.</text>
</comment>
<sequence length="388" mass="42117">MNFFTRTDKSFLGQWWWTVDRVTLAILFTICIFGIVLVTAASPAVANRIDTASPYHFIIRHIVFLVPSIGLMIGLSMTNLQQVWRAAVIILGVSVFLMMLVPVIGDEVKGAQRWIGLGPLSLQPSELAKPSFIVVAAWLIARQKEKPEFHGIVFAGALYGLVVLLLVLQPDMGMTFIVTASFLTIIFLAGLPFRWIILLLGIVIAAAVLAYFSFSHVQSRFDRFVNPESGDTYQIDRSLSAFRHGGLLGTGAGQGTVKMHIPDAHADFIFAVAGEELGMLMTVLLVGLYGYVILRGYNRIMDTDNIFIILASGGILTLFGLQALINMGSSIHLLPTKGMTLPFISYGGSSLLSSGIAMGMLLALTRRQSRSGIARSGLSIRPIGGAVK</sequence>
<feature type="transmembrane region" description="Helical" evidence="21">
    <location>
        <begin position="277"/>
        <end position="294"/>
    </location>
</feature>
<keyword evidence="5" id="KW-0328">Glycosyltransferase</keyword>
<evidence type="ECO:0000256" key="6">
    <source>
        <dbReference type="ARBA" id="ARBA00022679"/>
    </source>
</evidence>
<accession>A0A2W5MW62</accession>
<reference evidence="22 23" key="1">
    <citation type="submission" date="2017-08" db="EMBL/GenBank/DDBJ databases">
        <title>Infants hospitalized years apart are colonized by the same room-sourced microbial strains.</title>
        <authorList>
            <person name="Brooks B."/>
            <person name="Olm M.R."/>
            <person name="Firek B.A."/>
            <person name="Baker R."/>
            <person name="Thomas B.C."/>
            <person name="Morowitz M.J."/>
            <person name="Banfield J.F."/>
        </authorList>
    </citation>
    <scope>NUCLEOTIDE SEQUENCE [LARGE SCALE GENOMIC DNA]</scope>
    <source>
        <strain evidence="22">S2_005_002_R2_29</strain>
    </source>
</reference>
<name>A0A2W5MW62_9BACT</name>
<evidence type="ECO:0000313" key="22">
    <source>
        <dbReference type="EMBL" id="PZQ44439.1"/>
    </source>
</evidence>
<evidence type="ECO:0000256" key="18">
    <source>
        <dbReference type="ARBA" id="ARBA00041418"/>
    </source>
</evidence>
<keyword evidence="4" id="KW-0132">Cell division</keyword>
<feature type="transmembrane region" description="Helical" evidence="21">
    <location>
        <begin position="174"/>
        <end position="191"/>
    </location>
</feature>
<evidence type="ECO:0000256" key="13">
    <source>
        <dbReference type="ARBA" id="ARBA00023316"/>
    </source>
</evidence>
<keyword evidence="13" id="KW-0961">Cell wall biogenesis/degradation</keyword>
<keyword evidence="11 21" id="KW-0472">Membrane</keyword>
<evidence type="ECO:0000256" key="16">
    <source>
        <dbReference type="ARBA" id="ARBA00038053"/>
    </source>
</evidence>
<comment type="caution">
    <text evidence="22">The sequence shown here is derived from an EMBL/GenBank/DDBJ whole genome shotgun (WGS) entry which is preliminary data.</text>
</comment>
<dbReference type="EMBL" id="QFQB01000092">
    <property type="protein sequence ID" value="PZQ44439.1"/>
    <property type="molecule type" value="Genomic_DNA"/>
</dbReference>
<dbReference type="AlphaFoldDB" id="A0A2W5MW62"/>
<evidence type="ECO:0000256" key="14">
    <source>
        <dbReference type="ARBA" id="ARBA00032370"/>
    </source>
</evidence>
<dbReference type="EC" id="2.4.99.28" evidence="19"/>
<dbReference type="NCBIfam" id="TIGR02614">
    <property type="entry name" value="ftsW"/>
    <property type="match status" value="1"/>
</dbReference>
<evidence type="ECO:0000256" key="10">
    <source>
        <dbReference type="ARBA" id="ARBA00022989"/>
    </source>
</evidence>
<evidence type="ECO:0000256" key="17">
    <source>
        <dbReference type="ARBA" id="ARBA00041185"/>
    </source>
</evidence>
<dbReference type="GO" id="GO:0071555">
    <property type="term" value="P:cell wall organization"/>
    <property type="evidence" value="ECO:0007669"/>
    <property type="project" value="UniProtKB-KW"/>
</dbReference>
<evidence type="ECO:0000256" key="12">
    <source>
        <dbReference type="ARBA" id="ARBA00023306"/>
    </source>
</evidence>
<dbReference type="GO" id="GO:0051301">
    <property type="term" value="P:cell division"/>
    <property type="evidence" value="ECO:0007669"/>
    <property type="project" value="UniProtKB-KW"/>
</dbReference>
<evidence type="ECO:0000313" key="23">
    <source>
        <dbReference type="Proteomes" id="UP000249417"/>
    </source>
</evidence>
<comment type="pathway">
    <text evidence="2">Cell wall biogenesis; peptidoglycan biosynthesis.</text>
</comment>
<evidence type="ECO:0000256" key="15">
    <source>
        <dbReference type="ARBA" id="ARBA00033270"/>
    </source>
</evidence>
<feature type="transmembrane region" description="Helical" evidence="21">
    <location>
        <begin position="57"/>
        <end position="77"/>
    </location>
</feature>
<organism evidence="22 23">
    <name type="scientific">Micavibrio aeruginosavorus</name>
    <dbReference type="NCBI Taxonomy" id="349221"/>
    <lineage>
        <taxon>Bacteria</taxon>
        <taxon>Pseudomonadati</taxon>
        <taxon>Bdellovibrionota</taxon>
        <taxon>Bdellovibrionia</taxon>
        <taxon>Bdellovibrionales</taxon>
        <taxon>Pseudobdellovibrionaceae</taxon>
        <taxon>Micavibrio</taxon>
    </lineage>
</organism>
<evidence type="ECO:0000256" key="20">
    <source>
        <dbReference type="ARBA" id="ARBA00049902"/>
    </source>
</evidence>
<keyword evidence="3" id="KW-1003">Cell membrane</keyword>
<keyword evidence="9" id="KW-0573">Peptidoglycan synthesis</keyword>
<dbReference type="Proteomes" id="UP000249417">
    <property type="component" value="Unassembled WGS sequence"/>
</dbReference>
<feature type="transmembrane region" description="Helical" evidence="21">
    <location>
        <begin position="149"/>
        <end position="168"/>
    </location>
</feature>
<dbReference type="GO" id="GO:0005886">
    <property type="term" value="C:plasma membrane"/>
    <property type="evidence" value="ECO:0007669"/>
    <property type="project" value="UniProtKB-SubCell"/>
</dbReference>
<dbReference type="Pfam" id="PF01098">
    <property type="entry name" value="FTSW_RODA_SPOVE"/>
    <property type="match status" value="1"/>
</dbReference>
<comment type="subcellular location">
    <subcellularLocation>
        <location evidence="1">Cell membrane</location>
        <topology evidence="1">Multi-pass membrane protein</topology>
    </subcellularLocation>
</comment>
<feature type="transmembrane region" description="Helical" evidence="21">
    <location>
        <begin position="345"/>
        <end position="365"/>
    </location>
</feature>
<dbReference type="PANTHER" id="PTHR30474">
    <property type="entry name" value="CELL CYCLE PROTEIN"/>
    <property type="match status" value="1"/>
</dbReference>
<dbReference type="GO" id="GO:0008360">
    <property type="term" value="P:regulation of cell shape"/>
    <property type="evidence" value="ECO:0007669"/>
    <property type="project" value="UniProtKB-KW"/>
</dbReference>
<evidence type="ECO:0000256" key="3">
    <source>
        <dbReference type="ARBA" id="ARBA00022475"/>
    </source>
</evidence>
<dbReference type="GO" id="GO:0008955">
    <property type="term" value="F:peptidoglycan glycosyltransferase activity"/>
    <property type="evidence" value="ECO:0007669"/>
    <property type="project" value="UniProtKB-EC"/>
</dbReference>
<dbReference type="PANTHER" id="PTHR30474:SF2">
    <property type="entry name" value="PEPTIDOGLYCAN GLYCOSYLTRANSFERASE FTSW-RELATED"/>
    <property type="match status" value="1"/>
</dbReference>
<evidence type="ECO:0000256" key="8">
    <source>
        <dbReference type="ARBA" id="ARBA00022960"/>
    </source>
</evidence>
<proteinExistence type="inferred from homology"/>
<dbReference type="GO" id="GO:0032153">
    <property type="term" value="C:cell division site"/>
    <property type="evidence" value="ECO:0007669"/>
    <property type="project" value="TreeGrafter"/>
</dbReference>
<evidence type="ECO:0000256" key="5">
    <source>
        <dbReference type="ARBA" id="ARBA00022676"/>
    </source>
</evidence>
<evidence type="ECO:0000256" key="11">
    <source>
        <dbReference type="ARBA" id="ARBA00023136"/>
    </source>
</evidence>
<dbReference type="GO" id="GO:0015648">
    <property type="term" value="F:lipid-linked peptidoglycan transporter activity"/>
    <property type="evidence" value="ECO:0007669"/>
    <property type="project" value="TreeGrafter"/>
</dbReference>
<dbReference type="InterPro" id="IPR013437">
    <property type="entry name" value="FtsW"/>
</dbReference>